<comment type="caution">
    <text evidence="2">The sequence shown here is derived from an EMBL/GenBank/DDBJ whole genome shotgun (WGS) entry which is preliminary data.</text>
</comment>
<keyword evidence="3" id="KW-1185">Reference proteome</keyword>
<organism evidence="2 3">
    <name type="scientific">Sinobaca qinghaiensis</name>
    <dbReference type="NCBI Taxonomy" id="342944"/>
    <lineage>
        <taxon>Bacteria</taxon>
        <taxon>Bacillati</taxon>
        <taxon>Bacillota</taxon>
        <taxon>Bacilli</taxon>
        <taxon>Bacillales</taxon>
        <taxon>Sporolactobacillaceae</taxon>
        <taxon>Sinobaca</taxon>
    </lineage>
</organism>
<dbReference type="GO" id="GO:0016881">
    <property type="term" value="F:acid-amino acid ligase activity"/>
    <property type="evidence" value="ECO:0007669"/>
    <property type="project" value="InterPro"/>
</dbReference>
<dbReference type="RefSeq" id="WP_120194318.1">
    <property type="nucleotide sequence ID" value="NZ_RAPK01000011.1"/>
</dbReference>
<dbReference type="Proteomes" id="UP000285120">
    <property type="component" value="Unassembled WGS sequence"/>
</dbReference>
<dbReference type="GO" id="GO:0016020">
    <property type="term" value="C:membrane"/>
    <property type="evidence" value="ECO:0007669"/>
    <property type="project" value="InterPro"/>
</dbReference>
<dbReference type="EMBL" id="RAPK01000011">
    <property type="protein sequence ID" value="RKD69764.1"/>
    <property type="molecule type" value="Genomic_DNA"/>
</dbReference>
<dbReference type="PRINTS" id="PR01758">
    <property type="entry name" value="CAPSULEPROTB"/>
</dbReference>
<dbReference type="PANTHER" id="PTHR43445">
    <property type="entry name" value="UDP-N-ACETYLMURAMATE--L-ALANINE LIGASE-RELATED"/>
    <property type="match status" value="1"/>
</dbReference>
<dbReference type="NCBIfam" id="TIGR04012">
    <property type="entry name" value="poly_gGlu_PgsB"/>
    <property type="match status" value="1"/>
</dbReference>
<dbReference type="PANTHER" id="PTHR43445:SF1">
    <property type="entry name" value="PGA SYNTHASE CAPB"/>
    <property type="match status" value="1"/>
</dbReference>
<dbReference type="AlphaFoldDB" id="A0A419UXB7"/>
<dbReference type="SUPFAM" id="SSF53623">
    <property type="entry name" value="MurD-like peptide ligases, catalytic domain"/>
    <property type="match status" value="1"/>
</dbReference>
<dbReference type="InterPro" id="IPR036565">
    <property type="entry name" value="Mur-like_cat_sf"/>
</dbReference>
<evidence type="ECO:0000313" key="2">
    <source>
        <dbReference type="EMBL" id="RKD69764.1"/>
    </source>
</evidence>
<dbReference type="GO" id="GO:0005524">
    <property type="term" value="F:ATP binding"/>
    <property type="evidence" value="ECO:0007669"/>
    <property type="project" value="InterPro"/>
</dbReference>
<sequence length="399" mass="44760">MLLIILACLVLLLIGLLEKRKHDQEIDKIPLRINVNGIRGKSTVTRLITGILTEANYKTVGKTTGTEARMIYWDRSEKPIVRKPEGANIKEQKFMLQKASSKGAEAFVSECMAINPEYQRILQQDFLKANVGVILNVYEDHMDIMGPSLDHVADGFTSTIPYNGKLIVGKGPYYELFTKIAKERNTEVFTADEAEIPEGFLQRFSYMVFPENITIPLAVAKAVGIDKETALRGMLRANPDPGALRILSLAQAGKEPSFMINGFAANDAHSTLSIWDRLKDSAFMKDDTMIIMNCREDRVDRTKDFCENVLPYLPANKLVLIGRNVYPALKAMEKGLLPYNRVINLEAEDREMILETVKREANGSTIYGVGNIHGMGELFMEELRKSPDVIERNVGEEAI</sequence>
<reference evidence="2 3" key="1">
    <citation type="submission" date="2018-09" db="EMBL/GenBank/DDBJ databases">
        <title>Genomic Encyclopedia of Archaeal and Bacterial Type Strains, Phase II (KMG-II): from individual species to whole genera.</title>
        <authorList>
            <person name="Goeker M."/>
        </authorList>
    </citation>
    <scope>NUCLEOTIDE SEQUENCE [LARGE SCALE GENOMIC DNA]</scope>
    <source>
        <strain evidence="2 3">DSM 17008</strain>
    </source>
</reference>
<feature type="domain" description="Mur ligase central" evidence="1">
    <location>
        <begin position="37"/>
        <end position="193"/>
    </location>
</feature>
<proteinExistence type="predicted"/>
<accession>A0A419UXB7</accession>
<evidence type="ECO:0000313" key="3">
    <source>
        <dbReference type="Proteomes" id="UP000285120"/>
    </source>
</evidence>
<dbReference type="InterPro" id="IPR013221">
    <property type="entry name" value="Mur_ligase_cen"/>
</dbReference>
<dbReference type="InterPro" id="IPR008337">
    <property type="entry name" value="Capsule_biosynth_CapB"/>
</dbReference>
<gene>
    <name evidence="2" type="ORF">ATL39_3191</name>
</gene>
<name>A0A419UXB7_9BACL</name>
<protein>
    <submittedName>
        <fullName evidence="2">Poly-gamma-glutamate synthase PgsB/CapB</fullName>
    </submittedName>
</protein>
<dbReference type="InterPro" id="IPR050061">
    <property type="entry name" value="MurCDEF_pg_biosynth"/>
</dbReference>
<evidence type="ECO:0000259" key="1">
    <source>
        <dbReference type="Pfam" id="PF08245"/>
    </source>
</evidence>
<dbReference type="GO" id="GO:0045227">
    <property type="term" value="P:capsule polysaccharide biosynthetic process"/>
    <property type="evidence" value="ECO:0007669"/>
    <property type="project" value="InterPro"/>
</dbReference>
<dbReference type="Gene3D" id="3.40.1190.10">
    <property type="entry name" value="Mur-like, catalytic domain"/>
    <property type="match status" value="1"/>
</dbReference>
<dbReference type="OrthoDB" id="2884at2"/>
<dbReference type="Pfam" id="PF08245">
    <property type="entry name" value="Mur_ligase_M"/>
    <property type="match status" value="1"/>
</dbReference>